<evidence type="ECO:0000259" key="13">
    <source>
        <dbReference type="PROSITE" id="PS50893"/>
    </source>
</evidence>
<evidence type="ECO:0000256" key="9">
    <source>
        <dbReference type="ARBA" id="ARBA00049360"/>
    </source>
</evidence>
<dbReference type="GO" id="GO:0005737">
    <property type="term" value="C:cytoplasm"/>
    <property type="evidence" value="ECO:0007669"/>
    <property type="project" value="UniProtKB-SubCell"/>
</dbReference>
<dbReference type="InterPro" id="IPR032781">
    <property type="entry name" value="ABC_tran_Xtn"/>
</dbReference>
<evidence type="ECO:0000256" key="1">
    <source>
        <dbReference type="ARBA" id="ARBA00022490"/>
    </source>
</evidence>
<dbReference type="GO" id="GO:0003677">
    <property type="term" value="F:DNA binding"/>
    <property type="evidence" value="ECO:0007669"/>
    <property type="project" value="UniProtKB-UniRule"/>
</dbReference>
<dbReference type="EC" id="3.6.1.-" evidence="11"/>
<proteinExistence type="inferred from homology"/>
<organism evidence="14 15">
    <name type="scientific">Candidatus Brocadia fulgida</name>
    <dbReference type="NCBI Taxonomy" id="380242"/>
    <lineage>
        <taxon>Bacteria</taxon>
        <taxon>Pseudomonadati</taxon>
        <taxon>Planctomycetota</taxon>
        <taxon>Candidatus Brocadiia</taxon>
        <taxon>Candidatus Brocadiales</taxon>
        <taxon>Candidatus Brocadiaceae</taxon>
        <taxon>Candidatus Brocadia</taxon>
    </lineage>
</organism>
<keyword evidence="4 11" id="KW-0227">DNA damage</keyword>
<feature type="compositionally biased region" description="Basic and acidic residues" evidence="12">
    <location>
        <begin position="502"/>
        <end position="524"/>
    </location>
</feature>
<feature type="region of interest" description="Disordered" evidence="12">
    <location>
        <begin position="502"/>
        <end position="528"/>
    </location>
</feature>
<dbReference type="Proteomes" id="UP000034954">
    <property type="component" value="Unassembled WGS sequence"/>
</dbReference>
<sequence length="604" mass="68476">MALISLQDVTIGFGRPALIEHASLQIERGERVCLLGRNGAGKSTLLKLINGDLIPDSGEIVRQKGLHTAYLSQEIPGEVHGTVFDIVSAGFGMQVRGASPQDIAPDPKRRHRVEKIISQMQLNADAEFNALSAGLKRRALLARGLVCDPDILLLDEPTNHLDVDSITWLEEFLLRYGGTLLFVTHDRTFLKELATRILELDRGRLSSWACDYETFLERKQAVLDAEESQQAVFDKKLAQEEIWIRQGIKARRTRNEGRVRSLEDMRKARRERRQVMGTVRMQTQDAERSGALVIKVEDIVYSYDAKPVVSSFSATIMRGDKIGIIGPNGAGKTTLLRLLLGELTPQQGSVRHGARRNITYFDQLRAQLKEDKSVFDNIGDGNDVIIFNGKPRHVISYLQDFLFSPDRVRVPVNALSGGERNRLLLARLFARPSNVLVMDEPTNDLDLETLELLEELLLDYQGTLLLVSHDRTFLNNVVTSTFVLEGEGRVREYVGGYDDWQRQSKEKRDDGTEKTPAKTEPVRRQRERPRKLTFKEQRELEALPQRIEDLEAEQHQLYQAMSDPLFFQKGKEEIANIKARASSLTGELAEAYQRWETLEGLREP</sequence>
<dbReference type="Gene3D" id="3.40.50.300">
    <property type="entry name" value="P-loop containing nucleotide triphosphate hydrolases"/>
    <property type="match status" value="2"/>
</dbReference>
<dbReference type="GO" id="GO:0016887">
    <property type="term" value="F:ATP hydrolysis activity"/>
    <property type="evidence" value="ECO:0007669"/>
    <property type="project" value="UniProtKB-UniRule"/>
</dbReference>
<dbReference type="Gene3D" id="1.10.287.380">
    <property type="entry name" value="Valyl-tRNA synthetase, C-terminal domain"/>
    <property type="match status" value="1"/>
</dbReference>
<feature type="binding site" evidence="11">
    <location>
        <begin position="326"/>
        <end position="333"/>
    </location>
    <ligand>
        <name>ATP</name>
        <dbReference type="ChEBI" id="CHEBI:30616"/>
        <label>2</label>
    </ligand>
</feature>
<dbReference type="EMBL" id="LAQJ01000096">
    <property type="protein sequence ID" value="KKO20519.1"/>
    <property type="molecule type" value="Genomic_DNA"/>
</dbReference>
<keyword evidence="5 11" id="KW-0378">Hydrolase</keyword>
<evidence type="ECO:0000256" key="12">
    <source>
        <dbReference type="SAM" id="MobiDB-lite"/>
    </source>
</evidence>
<keyword evidence="6 11" id="KW-0067">ATP-binding</keyword>
<keyword evidence="8 11" id="KW-0234">DNA repair</keyword>
<dbReference type="Pfam" id="PF12848">
    <property type="entry name" value="ABC_tran_Xtn"/>
    <property type="match status" value="1"/>
</dbReference>
<dbReference type="InterPro" id="IPR027417">
    <property type="entry name" value="P-loop_NTPase"/>
</dbReference>
<dbReference type="GO" id="GO:0006281">
    <property type="term" value="P:DNA repair"/>
    <property type="evidence" value="ECO:0007669"/>
    <property type="project" value="UniProtKB-KW"/>
</dbReference>
<evidence type="ECO:0000256" key="3">
    <source>
        <dbReference type="ARBA" id="ARBA00022741"/>
    </source>
</evidence>
<keyword evidence="3 11" id="KW-0547">Nucleotide-binding</keyword>
<dbReference type="InterPro" id="IPR003439">
    <property type="entry name" value="ABC_transporter-like_ATP-bd"/>
</dbReference>
<dbReference type="InterPro" id="IPR043686">
    <property type="entry name" value="Uup"/>
</dbReference>
<dbReference type="PATRIC" id="fig|380242.3.peg.966"/>
<evidence type="ECO:0000256" key="6">
    <source>
        <dbReference type="ARBA" id="ARBA00022840"/>
    </source>
</evidence>
<comment type="subcellular location">
    <subcellularLocation>
        <location evidence="11">Cytoplasm</location>
    </subcellularLocation>
    <text evidence="11">Associates with ribosomes.</text>
</comment>
<accession>A0A0M2V1C6</accession>
<dbReference type="PANTHER" id="PTHR42855">
    <property type="entry name" value="ABC TRANSPORTER ATP-BINDING SUBUNIT"/>
    <property type="match status" value="1"/>
</dbReference>
<feature type="domain" description="ABC transporter" evidence="13">
    <location>
        <begin position="4"/>
        <end position="227"/>
    </location>
</feature>
<dbReference type="GO" id="GO:0005524">
    <property type="term" value="F:ATP binding"/>
    <property type="evidence" value="ECO:0007669"/>
    <property type="project" value="UniProtKB-UniRule"/>
</dbReference>
<dbReference type="SMART" id="SM00382">
    <property type="entry name" value="AAA"/>
    <property type="match status" value="2"/>
</dbReference>
<evidence type="ECO:0000256" key="4">
    <source>
        <dbReference type="ARBA" id="ARBA00022763"/>
    </source>
</evidence>
<evidence type="ECO:0000256" key="5">
    <source>
        <dbReference type="ARBA" id="ARBA00022801"/>
    </source>
</evidence>
<dbReference type="AlphaFoldDB" id="A0A0M2V1C6"/>
<feature type="domain" description="ABC transporter" evidence="13">
    <location>
        <begin position="294"/>
        <end position="511"/>
    </location>
</feature>
<dbReference type="CDD" id="cd03221">
    <property type="entry name" value="ABCF_EF-3"/>
    <property type="match status" value="1"/>
</dbReference>
<comment type="caution">
    <text evidence="14">The sequence shown here is derived from an EMBL/GenBank/DDBJ whole genome shotgun (WGS) entry which is preliminary data.</text>
</comment>
<evidence type="ECO:0000256" key="11">
    <source>
        <dbReference type="HAMAP-Rule" id="MF_00848"/>
    </source>
</evidence>
<dbReference type="InterPro" id="IPR051309">
    <property type="entry name" value="ABCF_ATPase"/>
</dbReference>
<name>A0A0M2V1C6_9BACT</name>
<dbReference type="InterPro" id="IPR037118">
    <property type="entry name" value="Val-tRNA_synth_C_sf"/>
</dbReference>
<dbReference type="GO" id="GO:0043022">
    <property type="term" value="F:ribosome binding"/>
    <property type="evidence" value="ECO:0007669"/>
    <property type="project" value="UniProtKB-UniRule"/>
</dbReference>
<comment type="catalytic activity">
    <reaction evidence="9 11">
        <text>ATP + H2O = ADP + phosphate + H(+)</text>
        <dbReference type="Rhea" id="RHEA:13065"/>
        <dbReference type="ChEBI" id="CHEBI:15377"/>
        <dbReference type="ChEBI" id="CHEBI:15378"/>
        <dbReference type="ChEBI" id="CHEBI:30616"/>
        <dbReference type="ChEBI" id="CHEBI:43474"/>
        <dbReference type="ChEBI" id="CHEBI:456216"/>
    </reaction>
</comment>
<dbReference type="SUPFAM" id="SSF52540">
    <property type="entry name" value="P-loop containing nucleoside triphosphate hydrolases"/>
    <property type="match status" value="2"/>
</dbReference>
<keyword evidence="7 11" id="KW-0238">DNA-binding</keyword>
<dbReference type="HAMAP" id="MF_00848">
    <property type="entry name" value="Uup"/>
    <property type="match status" value="1"/>
</dbReference>
<keyword evidence="2 11" id="KW-0677">Repeat</keyword>
<evidence type="ECO:0000313" key="14">
    <source>
        <dbReference type="EMBL" id="KKO20519.1"/>
    </source>
</evidence>
<keyword evidence="15" id="KW-1185">Reference proteome</keyword>
<comment type="similarity">
    <text evidence="10 11">Belongs to the ABC transporter superfamily. ABCF family. Uup subfamily.</text>
</comment>
<keyword evidence="1 11" id="KW-0963">Cytoplasm</keyword>
<evidence type="ECO:0000256" key="8">
    <source>
        <dbReference type="ARBA" id="ARBA00023204"/>
    </source>
</evidence>
<dbReference type="InterPro" id="IPR032524">
    <property type="entry name" value="ABC_tran_C"/>
</dbReference>
<evidence type="ECO:0000256" key="7">
    <source>
        <dbReference type="ARBA" id="ARBA00023125"/>
    </source>
</evidence>
<dbReference type="Pfam" id="PF00005">
    <property type="entry name" value="ABC_tran"/>
    <property type="match status" value="2"/>
</dbReference>
<dbReference type="PROSITE" id="PS00211">
    <property type="entry name" value="ABC_TRANSPORTER_1"/>
    <property type="match status" value="1"/>
</dbReference>
<dbReference type="FunFam" id="3.40.50.300:FF:000011">
    <property type="entry name" value="Putative ABC transporter ATP-binding component"/>
    <property type="match status" value="1"/>
</dbReference>
<protein>
    <recommendedName>
        <fullName evidence="11">ATP-binding protein Uup</fullName>
        <ecNumber evidence="11">3.6.1.-</ecNumber>
    </recommendedName>
</protein>
<evidence type="ECO:0000256" key="10">
    <source>
        <dbReference type="ARBA" id="ARBA00061478"/>
    </source>
</evidence>
<dbReference type="InterPro" id="IPR017871">
    <property type="entry name" value="ABC_transporter-like_CS"/>
</dbReference>
<dbReference type="PROSITE" id="PS50893">
    <property type="entry name" value="ABC_TRANSPORTER_2"/>
    <property type="match status" value="2"/>
</dbReference>
<evidence type="ECO:0000313" key="15">
    <source>
        <dbReference type="Proteomes" id="UP000034954"/>
    </source>
</evidence>
<comment type="function">
    <text evidence="11">Probably plays a role in ribosome assembly or function. May be involved in resolution of branched DNA intermediates that result from template switching in postreplication gaps. Binds DNA and has ATPase activity.</text>
</comment>
<dbReference type="PANTHER" id="PTHR42855:SF1">
    <property type="entry name" value="ABC TRANSPORTER DOMAIN-CONTAINING PROTEIN"/>
    <property type="match status" value="1"/>
</dbReference>
<dbReference type="FunFam" id="3.40.50.300:FF:000309">
    <property type="entry name" value="ABC transporter ATP-binding protein"/>
    <property type="match status" value="1"/>
</dbReference>
<dbReference type="InterPro" id="IPR003593">
    <property type="entry name" value="AAA+_ATPase"/>
</dbReference>
<evidence type="ECO:0000256" key="2">
    <source>
        <dbReference type="ARBA" id="ARBA00022737"/>
    </source>
</evidence>
<reference evidence="14 15" key="1">
    <citation type="journal article" date="2013" name="BMC Microbiol.">
        <title>Identification of the type II cytochrome c maturation pathway in anammox bacteria by comparative genomics.</title>
        <authorList>
            <person name="Ferousi C."/>
            <person name="Speth D.R."/>
            <person name="Reimann J."/>
            <person name="Op den Camp H.J."/>
            <person name="Allen J.W."/>
            <person name="Keltjens J.T."/>
            <person name="Jetten M.S."/>
        </authorList>
    </citation>
    <scope>NUCLEOTIDE SEQUENCE [LARGE SCALE GENOMIC DNA]</scope>
    <source>
        <strain evidence="14">RU1</strain>
    </source>
</reference>
<gene>
    <name evidence="11" type="primary">uup</name>
    <name evidence="14" type="ORF">BROFUL_00763</name>
</gene>
<dbReference type="Pfam" id="PF16326">
    <property type="entry name" value="ABC_tran_CTD"/>
    <property type="match status" value="1"/>
</dbReference>
<feature type="binding site" evidence="11">
    <location>
        <begin position="36"/>
        <end position="43"/>
    </location>
    <ligand>
        <name>ATP</name>
        <dbReference type="ChEBI" id="CHEBI:30616"/>
        <label>1</label>
    </ligand>
</feature>